<evidence type="ECO:0000313" key="1">
    <source>
        <dbReference type="EMBL" id="GAY52251.1"/>
    </source>
</evidence>
<gene>
    <name evidence="1" type="ORF">CUMW_140470</name>
</gene>
<keyword evidence="2" id="KW-1185">Reference proteome</keyword>
<dbReference type="FunFam" id="3.10.280.10:FF:000002">
    <property type="entry name" value="Mitochondrial glycoprotein family protein"/>
    <property type="match status" value="1"/>
</dbReference>
<dbReference type="EMBL" id="BDQV01000079">
    <property type="protein sequence ID" value="GAY52251.1"/>
    <property type="molecule type" value="Genomic_DNA"/>
</dbReference>
<evidence type="ECO:0000313" key="2">
    <source>
        <dbReference type="Proteomes" id="UP000236630"/>
    </source>
</evidence>
<comment type="caution">
    <text evidence="1">The sequence shown here is derived from an EMBL/GenBank/DDBJ whole genome shotgun (WGS) entry which is preliminary data.</text>
</comment>
<dbReference type="AlphaFoldDB" id="A0A2H5PIU5"/>
<dbReference type="Pfam" id="PF02330">
    <property type="entry name" value="MAM33"/>
    <property type="match status" value="1"/>
</dbReference>
<accession>A0A2H5PIU5</accession>
<reference evidence="1 2" key="1">
    <citation type="journal article" date="2017" name="Front. Genet.">
        <title>Draft sequencing of the heterozygous diploid genome of Satsuma (Citrus unshiu Marc.) using a hybrid assembly approach.</title>
        <authorList>
            <person name="Shimizu T."/>
            <person name="Tanizawa Y."/>
            <person name="Mochizuki T."/>
            <person name="Nagasaki H."/>
            <person name="Yoshioka T."/>
            <person name="Toyoda A."/>
            <person name="Fujiyama A."/>
            <person name="Kaminuma E."/>
            <person name="Nakamura Y."/>
        </authorList>
    </citation>
    <scope>NUCLEOTIDE SEQUENCE [LARGE SCALE GENOMIC DNA]</scope>
    <source>
        <strain evidence="2">cv. Miyagawa wase</strain>
    </source>
</reference>
<dbReference type="SMR" id="A0A2H5PIU5"/>
<proteinExistence type="predicted"/>
<name>A0A2H5PIU5_CITUN</name>
<dbReference type="InterPro" id="IPR003428">
    <property type="entry name" value="MAM33"/>
</dbReference>
<organism evidence="1 2">
    <name type="scientific">Citrus unshiu</name>
    <name type="common">Satsuma mandarin</name>
    <name type="synonym">Citrus nobilis var. unshiu</name>
    <dbReference type="NCBI Taxonomy" id="55188"/>
    <lineage>
        <taxon>Eukaryota</taxon>
        <taxon>Viridiplantae</taxon>
        <taxon>Streptophyta</taxon>
        <taxon>Embryophyta</taxon>
        <taxon>Tracheophyta</taxon>
        <taxon>Spermatophyta</taxon>
        <taxon>Magnoliopsida</taxon>
        <taxon>eudicotyledons</taxon>
        <taxon>Gunneridae</taxon>
        <taxon>Pentapetalae</taxon>
        <taxon>rosids</taxon>
        <taxon>malvids</taxon>
        <taxon>Sapindales</taxon>
        <taxon>Rutaceae</taxon>
        <taxon>Aurantioideae</taxon>
        <taxon>Citrus</taxon>
    </lineage>
</organism>
<dbReference type="Gene3D" id="3.10.280.10">
    <property type="entry name" value="Mitochondrial glycoprotein"/>
    <property type="match status" value="1"/>
</dbReference>
<dbReference type="SUPFAM" id="SSF54529">
    <property type="entry name" value="Mitochondrial glycoprotein MAM33-like"/>
    <property type="match status" value="1"/>
</dbReference>
<dbReference type="Proteomes" id="UP000236630">
    <property type="component" value="Unassembled WGS sequence"/>
</dbReference>
<dbReference type="PANTHER" id="PTHR10826:SF41">
    <property type="entry name" value="MITOCHONDRIAL GLYCOPROTEIN FAMILY PROTEIN"/>
    <property type="match status" value="1"/>
</dbReference>
<dbReference type="STRING" id="55188.A0A2H5PIU5"/>
<dbReference type="GO" id="GO:0005759">
    <property type="term" value="C:mitochondrial matrix"/>
    <property type="evidence" value="ECO:0007669"/>
    <property type="project" value="InterPro"/>
</dbReference>
<sequence length="254" mass="28667">MVFSSILRKSASSLAPLAIRLTRVNRNYHSAIFTASKTLYQTPNLGPFAPNLYFSTATETAKPRSDDSLLRIIDSEIKCAVETDDHDRVEETPGGFPFKIEDNPGLQTITLTREYEGELVKVEVQMPDLVSGEQPEAVDDDNDMETPNQSSIPLVVTVSKSSGTSLEFNCVAYHDEISIDSLAVRKTENLEDEAGYEGPDFHDLDENLKKAFHKYLEIRGIKPSTTNFLFEYMLNKDSREYLIWLKKLKDFVEA</sequence>
<evidence type="ECO:0008006" key="3">
    <source>
        <dbReference type="Google" id="ProtNLM"/>
    </source>
</evidence>
<dbReference type="PANTHER" id="PTHR10826">
    <property type="entry name" value="COMPLEMENT COMPONENT 1"/>
    <property type="match status" value="1"/>
</dbReference>
<dbReference type="InterPro" id="IPR036561">
    <property type="entry name" value="MAM33_sf"/>
</dbReference>
<protein>
    <recommendedName>
        <fullName evidence="3">Mitochondrial glycoprotein family protein</fullName>
    </recommendedName>
</protein>